<proteinExistence type="inferred from homology"/>
<name>A0A0E9N8A1_SAICN</name>
<evidence type="ECO:0000256" key="1">
    <source>
        <dbReference type="ARBA" id="ARBA00004123"/>
    </source>
</evidence>
<evidence type="ECO:0000256" key="3">
    <source>
        <dbReference type="ARBA" id="ARBA00023242"/>
    </source>
</evidence>
<comment type="caution">
    <text evidence="6">The sequence shown here is derived from an EMBL/GenBank/DDBJ whole genome shotgun (WGS) entry which is preliminary data.</text>
</comment>
<reference evidence="6 7" key="1">
    <citation type="journal article" date="2011" name="J. Gen. Appl. Microbiol.">
        <title>Draft genome sequencing of the enigmatic yeast Saitoella complicata.</title>
        <authorList>
            <person name="Nishida H."/>
            <person name="Hamamoto M."/>
            <person name="Sugiyama J."/>
        </authorList>
    </citation>
    <scope>NUCLEOTIDE SEQUENCE [LARGE SCALE GENOMIC DNA]</scope>
    <source>
        <strain evidence="6 7">NRRL Y-17804</strain>
    </source>
</reference>
<comment type="function">
    <text evidence="4">Component of the Mediator complex, a coactivator involved in the regulated transcription of nearly all RNA polymerase II-dependent genes. Mediator functions as a bridge to convey information from gene-specific regulatory proteins to the basal RNA polymerase II transcription machinery. Mediator is recruited to promoters by direct interactions with regulatory proteins and serves as a scaffold for the assembly of a functional pre-initiation complex with RNA polymerase II and the general transcription factors.</text>
</comment>
<sequence length="336" mass="37356">MAAENKAQEYISQLSQIEKKVAFLLRESGLAIQALNGRPKPYATPNGVASEDMETEETMKEEDVEMGDADDLTPAERKKRDFVRHSSRYMELLEDISKSLREQVQKLEEEEIPPATSQVGVRSMYAARLKEEEIWRRGGEVLAGIVERRVGKENTEGGEVMTSPKPRSARAPTTSRADVNHPRQRRAYTPTSAVQPNRLFSVVNTRRPYQAHGVLQSIFFGARASSRLGGQAFVVGTPHTGTLPTLCLYNESIHRRQLVAKVSTSANIVCLLRDTASACLGSSNQAPVALARKSLNHRTAYIPPTHLNLSSTYGPLRLLLVLPLSEFAFSRINIFR</sequence>
<accession>A0A0E9N8A1</accession>
<dbReference type="AlphaFoldDB" id="A0A0E9N8A1"/>
<evidence type="ECO:0000313" key="6">
    <source>
        <dbReference type="EMBL" id="GAO46028.1"/>
    </source>
</evidence>
<dbReference type="GO" id="GO:0016592">
    <property type="term" value="C:mediator complex"/>
    <property type="evidence" value="ECO:0007669"/>
    <property type="project" value="InterPro"/>
</dbReference>
<evidence type="ECO:0000313" key="7">
    <source>
        <dbReference type="Proteomes" id="UP000033140"/>
    </source>
</evidence>
<organism evidence="6 7">
    <name type="scientific">Saitoella complicata (strain BCRC 22490 / CBS 7301 / JCM 7358 / NBRC 10748 / NRRL Y-17804)</name>
    <dbReference type="NCBI Taxonomy" id="698492"/>
    <lineage>
        <taxon>Eukaryota</taxon>
        <taxon>Fungi</taxon>
        <taxon>Dikarya</taxon>
        <taxon>Ascomycota</taxon>
        <taxon>Taphrinomycotina</taxon>
        <taxon>Taphrinomycotina incertae sedis</taxon>
        <taxon>Saitoella</taxon>
    </lineage>
</organism>
<protein>
    <recommendedName>
        <fullName evidence="4">Mediator of RNA polymerase II transcription subunit 11</fullName>
    </recommendedName>
    <alternativeName>
        <fullName evidence="4">Mediator complex subunit 11</fullName>
    </alternativeName>
</protein>
<gene>
    <name evidence="4" type="primary">MED11</name>
    <name evidence="6" type="ORF">G7K_0273-t1</name>
</gene>
<keyword evidence="4" id="KW-0010">Activator</keyword>
<keyword evidence="3 4" id="KW-0539">Nucleus</keyword>
<reference evidence="6 7" key="2">
    <citation type="journal article" date="2014" name="J. Gen. Appl. Microbiol.">
        <title>The early diverging ascomycetous budding yeast Saitoella complicata has three histone deacetylases belonging to the Clr6, Hos2, and Rpd3 lineages.</title>
        <authorList>
            <person name="Nishida H."/>
            <person name="Matsumoto T."/>
            <person name="Kondo S."/>
            <person name="Hamamoto M."/>
            <person name="Yoshikawa H."/>
        </authorList>
    </citation>
    <scope>NUCLEOTIDE SEQUENCE [LARGE SCALE GENOMIC DNA]</scope>
    <source>
        <strain evidence="6 7">NRRL Y-17804</strain>
    </source>
</reference>
<reference evidence="6 7" key="3">
    <citation type="journal article" date="2015" name="Genome Announc.">
        <title>Draft Genome Sequence of the Archiascomycetous Yeast Saitoella complicata.</title>
        <authorList>
            <person name="Yamauchi K."/>
            <person name="Kondo S."/>
            <person name="Hamamoto M."/>
            <person name="Takahashi Y."/>
            <person name="Ogura Y."/>
            <person name="Hayashi T."/>
            <person name="Nishida H."/>
        </authorList>
    </citation>
    <scope>NUCLEOTIDE SEQUENCE [LARGE SCALE GENOMIC DNA]</scope>
    <source>
        <strain evidence="6 7">NRRL Y-17804</strain>
    </source>
</reference>
<keyword evidence="4" id="KW-0805">Transcription regulation</keyword>
<evidence type="ECO:0000256" key="4">
    <source>
        <dbReference type="RuleBase" id="RU364147"/>
    </source>
</evidence>
<dbReference type="GO" id="GO:0003712">
    <property type="term" value="F:transcription coregulator activity"/>
    <property type="evidence" value="ECO:0007669"/>
    <property type="project" value="InterPro"/>
</dbReference>
<dbReference type="GO" id="GO:0006357">
    <property type="term" value="P:regulation of transcription by RNA polymerase II"/>
    <property type="evidence" value="ECO:0007669"/>
    <property type="project" value="InterPro"/>
</dbReference>
<feature type="region of interest" description="Disordered" evidence="5">
    <location>
        <begin position="154"/>
        <end position="181"/>
    </location>
</feature>
<comment type="subunit">
    <text evidence="4">Component of the Mediator complex.</text>
</comment>
<dbReference type="InterPro" id="IPR019404">
    <property type="entry name" value="Mediator_Med11"/>
</dbReference>
<comment type="subcellular location">
    <subcellularLocation>
        <location evidence="1 4">Nucleus</location>
    </subcellularLocation>
</comment>
<dbReference type="Proteomes" id="UP000033140">
    <property type="component" value="Unassembled WGS sequence"/>
</dbReference>
<dbReference type="Pfam" id="PF10280">
    <property type="entry name" value="Med11"/>
    <property type="match status" value="1"/>
</dbReference>
<keyword evidence="7" id="KW-1185">Reference proteome</keyword>
<feature type="compositionally biased region" description="Acidic residues" evidence="5">
    <location>
        <begin position="51"/>
        <end position="70"/>
    </location>
</feature>
<dbReference type="Gene3D" id="1.10.287.3490">
    <property type="match status" value="1"/>
</dbReference>
<dbReference type="EMBL" id="BACD03000002">
    <property type="protein sequence ID" value="GAO46028.1"/>
    <property type="molecule type" value="Genomic_DNA"/>
</dbReference>
<evidence type="ECO:0000256" key="5">
    <source>
        <dbReference type="SAM" id="MobiDB-lite"/>
    </source>
</evidence>
<feature type="region of interest" description="Disordered" evidence="5">
    <location>
        <begin position="38"/>
        <end position="70"/>
    </location>
</feature>
<comment type="similarity">
    <text evidence="2 4">Belongs to the Mediator complex subunit 11 family.</text>
</comment>
<evidence type="ECO:0000256" key="2">
    <source>
        <dbReference type="ARBA" id="ARBA00008186"/>
    </source>
</evidence>
<keyword evidence="4" id="KW-0804">Transcription</keyword>